<dbReference type="STRING" id="1173584.SAMN05444851_2358"/>
<dbReference type="InterPro" id="IPR041649">
    <property type="entry name" value="NepR"/>
</dbReference>
<dbReference type="AlphaFoldDB" id="A0A1I0Q9X8"/>
<gene>
    <name evidence="2" type="ORF">SAMN05444851_2358</name>
</gene>
<evidence type="ECO:0000313" key="3">
    <source>
        <dbReference type="Proteomes" id="UP000199650"/>
    </source>
</evidence>
<dbReference type="Pfam" id="PF18557">
    <property type="entry name" value="NepR"/>
    <property type="match status" value="1"/>
</dbReference>
<evidence type="ECO:0000259" key="1">
    <source>
        <dbReference type="Pfam" id="PF18557"/>
    </source>
</evidence>
<sequence length="56" mass="6368">MSADNANKKRSQDLIDENLKKAFSETLDEGVPDRFRDLLAKLKETAPDRSSEESEK</sequence>
<keyword evidence="3" id="KW-1185">Reference proteome</keyword>
<accession>A0A1I0Q9X8</accession>
<dbReference type="EMBL" id="FOJB01000001">
    <property type="protein sequence ID" value="SEW23693.1"/>
    <property type="molecule type" value="Genomic_DNA"/>
</dbReference>
<evidence type="ECO:0000313" key="2">
    <source>
        <dbReference type="EMBL" id="SEW23693.1"/>
    </source>
</evidence>
<name>A0A1I0Q9X8_9RHOB</name>
<protein>
    <recommendedName>
        <fullName evidence="1">Anti-sigma factor NepR domain-containing protein</fullName>
    </recommendedName>
</protein>
<dbReference type="RefSeq" id="WP_143064332.1">
    <property type="nucleotide sequence ID" value="NZ_FOJB01000001.1"/>
</dbReference>
<organism evidence="2 3">
    <name type="scientific">Aliiroseovarius sediminilitoris</name>
    <dbReference type="NCBI Taxonomy" id="1173584"/>
    <lineage>
        <taxon>Bacteria</taxon>
        <taxon>Pseudomonadati</taxon>
        <taxon>Pseudomonadota</taxon>
        <taxon>Alphaproteobacteria</taxon>
        <taxon>Rhodobacterales</taxon>
        <taxon>Paracoccaceae</taxon>
        <taxon>Aliiroseovarius</taxon>
    </lineage>
</organism>
<reference evidence="2 3" key="1">
    <citation type="submission" date="2016-10" db="EMBL/GenBank/DDBJ databases">
        <authorList>
            <person name="de Groot N.N."/>
        </authorList>
    </citation>
    <scope>NUCLEOTIDE SEQUENCE [LARGE SCALE GENOMIC DNA]</scope>
    <source>
        <strain evidence="2 3">DSM 29439</strain>
    </source>
</reference>
<dbReference type="OrthoDB" id="7875342at2"/>
<proteinExistence type="predicted"/>
<feature type="domain" description="Anti-sigma factor NepR" evidence="1">
    <location>
        <begin position="12"/>
        <end position="44"/>
    </location>
</feature>
<dbReference type="Proteomes" id="UP000199650">
    <property type="component" value="Unassembled WGS sequence"/>
</dbReference>